<proteinExistence type="predicted"/>
<evidence type="ECO:0000313" key="1">
    <source>
        <dbReference type="EMBL" id="SES20879.1"/>
    </source>
</evidence>
<evidence type="ECO:0000313" key="2">
    <source>
        <dbReference type="Proteomes" id="UP000199051"/>
    </source>
</evidence>
<dbReference type="STRING" id="155974.SAMN04487818_108357"/>
<protein>
    <submittedName>
        <fullName evidence="1">Uncharacterized protein</fullName>
    </submittedName>
</protein>
<dbReference type="RefSeq" id="WP_092780861.1">
    <property type="nucleotide sequence ID" value="NZ_FOGI01000008.1"/>
</dbReference>
<dbReference type="Proteomes" id="UP000199051">
    <property type="component" value="Unassembled WGS sequence"/>
</dbReference>
<keyword evidence="2" id="KW-1185">Reference proteome</keyword>
<sequence length="105" mass="11411">MPETRVNGLVPVADVVCVLRLSEEQVCAGYLAARKAMVAAGTRVLSLGRLVAEHPGRTDYRRAWFTAQANHAAALNRTEIAYSRWTRAQLRTDAAWSATTGRAAA</sequence>
<accession>A0A1H9VH31</accession>
<dbReference type="AlphaFoldDB" id="A0A1H9VH31"/>
<reference evidence="2" key="1">
    <citation type="submission" date="2016-10" db="EMBL/GenBank/DDBJ databases">
        <authorList>
            <person name="Varghese N."/>
            <person name="Submissions S."/>
        </authorList>
    </citation>
    <scope>NUCLEOTIDE SEQUENCE [LARGE SCALE GENOMIC DNA]</scope>
    <source>
        <strain evidence="2">DSM 44260</strain>
    </source>
</reference>
<gene>
    <name evidence="1" type="ORF">SAMN04487818_108357</name>
</gene>
<name>A0A1H9VH31_9PSEU</name>
<dbReference type="EMBL" id="FOGI01000008">
    <property type="protein sequence ID" value="SES20879.1"/>
    <property type="molecule type" value="Genomic_DNA"/>
</dbReference>
<organism evidence="1 2">
    <name type="scientific">Actinokineospora terrae</name>
    <dbReference type="NCBI Taxonomy" id="155974"/>
    <lineage>
        <taxon>Bacteria</taxon>
        <taxon>Bacillati</taxon>
        <taxon>Actinomycetota</taxon>
        <taxon>Actinomycetes</taxon>
        <taxon>Pseudonocardiales</taxon>
        <taxon>Pseudonocardiaceae</taxon>
        <taxon>Actinokineospora</taxon>
    </lineage>
</organism>